<comment type="caution">
    <text evidence="1">The sequence shown here is derived from an EMBL/GenBank/DDBJ whole genome shotgun (WGS) entry which is preliminary data.</text>
</comment>
<reference evidence="1" key="1">
    <citation type="submission" date="2020-05" db="EMBL/GenBank/DDBJ databases">
        <title>Large-scale comparative analyses of tick genomes elucidate their genetic diversity and vector capacities.</title>
        <authorList>
            <person name="Jia N."/>
            <person name="Wang J."/>
            <person name="Shi W."/>
            <person name="Du L."/>
            <person name="Sun Y."/>
            <person name="Zhan W."/>
            <person name="Jiang J."/>
            <person name="Wang Q."/>
            <person name="Zhang B."/>
            <person name="Ji P."/>
            <person name="Sakyi L.B."/>
            <person name="Cui X."/>
            <person name="Yuan T."/>
            <person name="Jiang B."/>
            <person name="Yang W."/>
            <person name="Lam T.T.-Y."/>
            <person name="Chang Q."/>
            <person name="Ding S."/>
            <person name="Wang X."/>
            <person name="Zhu J."/>
            <person name="Ruan X."/>
            <person name="Zhao L."/>
            <person name="Wei J."/>
            <person name="Que T."/>
            <person name="Du C."/>
            <person name="Cheng J."/>
            <person name="Dai P."/>
            <person name="Han X."/>
            <person name="Huang E."/>
            <person name="Gao Y."/>
            <person name="Liu J."/>
            <person name="Shao H."/>
            <person name="Ye R."/>
            <person name="Li L."/>
            <person name="Wei W."/>
            <person name="Wang X."/>
            <person name="Wang C."/>
            <person name="Yang T."/>
            <person name="Huo Q."/>
            <person name="Li W."/>
            <person name="Guo W."/>
            <person name="Chen H."/>
            <person name="Zhou L."/>
            <person name="Ni X."/>
            <person name="Tian J."/>
            <person name="Zhou Y."/>
            <person name="Sheng Y."/>
            <person name="Liu T."/>
            <person name="Pan Y."/>
            <person name="Xia L."/>
            <person name="Li J."/>
            <person name="Zhao F."/>
            <person name="Cao W."/>
        </authorList>
    </citation>
    <scope>NUCLEOTIDE SEQUENCE</scope>
    <source>
        <strain evidence="1">Hyas-2018</strain>
    </source>
</reference>
<keyword evidence="2" id="KW-1185">Reference proteome</keyword>
<gene>
    <name evidence="1" type="ORF">HPB50_019710</name>
</gene>
<dbReference type="EMBL" id="CM023485">
    <property type="protein sequence ID" value="KAH6930832.1"/>
    <property type="molecule type" value="Genomic_DNA"/>
</dbReference>
<organism evidence="1 2">
    <name type="scientific">Hyalomma asiaticum</name>
    <name type="common">Tick</name>
    <dbReference type="NCBI Taxonomy" id="266040"/>
    <lineage>
        <taxon>Eukaryota</taxon>
        <taxon>Metazoa</taxon>
        <taxon>Ecdysozoa</taxon>
        <taxon>Arthropoda</taxon>
        <taxon>Chelicerata</taxon>
        <taxon>Arachnida</taxon>
        <taxon>Acari</taxon>
        <taxon>Parasitiformes</taxon>
        <taxon>Ixodida</taxon>
        <taxon>Ixodoidea</taxon>
        <taxon>Ixodidae</taxon>
        <taxon>Hyalomminae</taxon>
        <taxon>Hyalomma</taxon>
    </lineage>
</organism>
<sequence length="167" mass="18505">MYEVNSYEAAASLMTKGVIRGIALEDNARTVDEKVVNSRNPTVLAAKRLGNTTTVIAAFDCPQVPTLVRYGATLLCSTLYRKQIDVCYQRGRLGHRMDLCPSPYDKQTNRAGRASKRPEEKMGAKRGRGDGAGNPRNHHPLNPRIPRYEIQEAKVKVQIQGQIQGAI</sequence>
<dbReference type="Proteomes" id="UP000821845">
    <property type="component" value="Chromosome 5"/>
</dbReference>
<evidence type="ECO:0000313" key="1">
    <source>
        <dbReference type="EMBL" id="KAH6930832.1"/>
    </source>
</evidence>
<name>A0ACB7SCG2_HYAAI</name>
<evidence type="ECO:0000313" key="2">
    <source>
        <dbReference type="Proteomes" id="UP000821845"/>
    </source>
</evidence>
<proteinExistence type="predicted"/>
<accession>A0ACB7SCG2</accession>
<protein>
    <submittedName>
        <fullName evidence="1">Uncharacterized protein</fullName>
    </submittedName>
</protein>